<dbReference type="PANTHER" id="PTHR43583">
    <property type="entry name" value="2-IMINOACETATE SYNTHASE"/>
    <property type="match status" value="1"/>
</dbReference>
<comment type="cofactor">
    <cofactor evidence="7">
        <name>[2Fe-2S] cluster</name>
        <dbReference type="ChEBI" id="CHEBI:190135"/>
    </cofactor>
</comment>
<dbReference type="PANTHER" id="PTHR43583:SF2">
    <property type="entry name" value="THIAZOLE BIOSYNTHESIS PROTEIN"/>
    <property type="match status" value="1"/>
</dbReference>
<dbReference type="EMBL" id="PDBW01000001">
    <property type="protein sequence ID" value="PFH02848.1"/>
    <property type="molecule type" value="Genomic_DNA"/>
</dbReference>
<dbReference type="SFLD" id="SFLDS00029">
    <property type="entry name" value="Radical_SAM"/>
    <property type="match status" value="1"/>
</dbReference>
<dbReference type="InterPro" id="IPR013785">
    <property type="entry name" value="Aldolase_TIM"/>
</dbReference>
<feature type="domain" description="Radical SAM core" evidence="8">
    <location>
        <begin position="73"/>
        <end position="301"/>
    </location>
</feature>
<protein>
    <submittedName>
        <fullName evidence="9">Iron-only hydrogenase maturation protein HydG</fullName>
    </submittedName>
</protein>
<dbReference type="InterPro" id="IPR012726">
    <property type="entry name" value="ThiH"/>
</dbReference>
<dbReference type="Pfam" id="PF04055">
    <property type="entry name" value="Radical_SAM"/>
    <property type="match status" value="1"/>
</dbReference>
<proteinExistence type="predicted"/>
<evidence type="ECO:0000256" key="6">
    <source>
        <dbReference type="ARBA" id="ARBA00023014"/>
    </source>
</evidence>
<dbReference type="SMART" id="SM00729">
    <property type="entry name" value="Elp3"/>
    <property type="match status" value="1"/>
</dbReference>
<dbReference type="Pfam" id="PF06968">
    <property type="entry name" value="BATS"/>
    <property type="match status" value="1"/>
</dbReference>
<dbReference type="SMR" id="A0AB36TGA7"/>
<evidence type="ECO:0000259" key="8">
    <source>
        <dbReference type="PROSITE" id="PS51918"/>
    </source>
</evidence>
<dbReference type="PROSITE" id="PS51918">
    <property type="entry name" value="RADICAL_SAM"/>
    <property type="match status" value="1"/>
</dbReference>
<evidence type="ECO:0000256" key="4">
    <source>
        <dbReference type="ARBA" id="ARBA00022723"/>
    </source>
</evidence>
<dbReference type="AlphaFoldDB" id="A0AB36TGA7"/>
<keyword evidence="5" id="KW-0408">Iron</keyword>
<dbReference type="GeneID" id="35803670"/>
<keyword evidence="2" id="KW-0004">4Fe-4S</keyword>
<dbReference type="NCBIfam" id="TIGR03955">
    <property type="entry name" value="rSAM_HydG"/>
    <property type="match status" value="1"/>
</dbReference>
<dbReference type="GO" id="GO:0005506">
    <property type="term" value="F:iron ion binding"/>
    <property type="evidence" value="ECO:0007669"/>
    <property type="project" value="InterPro"/>
</dbReference>
<comment type="caution">
    <text evidence="9">The sequence shown here is derived from an EMBL/GenBank/DDBJ whole genome shotgun (WGS) entry which is preliminary data.</text>
</comment>
<dbReference type="Gene3D" id="3.20.20.70">
    <property type="entry name" value="Aldolase class I"/>
    <property type="match status" value="1"/>
</dbReference>
<evidence type="ECO:0000313" key="9">
    <source>
        <dbReference type="EMBL" id="PFH02848.1"/>
    </source>
</evidence>
<dbReference type="CDD" id="cd01335">
    <property type="entry name" value="Radical_SAM"/>
    <property type="match status" value="1"/>
</dbReference>
<dbReference type="GO" id="GO:0003824">
    <property type="term" value="F:catalytic activity"/>
    <property type="evidence" value="ECO:0007669"/>
    <property type="project" value="InterPro"/>
</dbReference>
<organism evidence="9 10">
    <name type="scientific">Acetivibrio thermocellus AD2</name>
    <dbReference type="NCBI Taxonomy" id="1138384"/>
    <lineage>
        <taxon>Bacteria</taxon>
        <taxon>Bacillati</taxon>
        <taxon>Bacillota</taxon>
        <taxon>Clostridia</taxon>
        <taxon>Eubacteriales</taxon>
        <taxon>Oscillospiraceae</taxon>
        <taxon>Acetivibrio</taxon>
    </lineage>
</organism>
<dbReference type="InterPro" id="IPR006638">
    <property type="entry name" value="Elp3/MiaA/NifB-like_rSAM"/>
</dbReference>
<evidence type="ECO:0000256" key="3">
    <source>
        <dbReference type="ARBA" id="ARBA00022691"/>
    </source>
</evidence>
<dbReference type="RefSeq" id="WP_003520976.1">
    <property type="nucleotide sequence ID" value="NZ_CP013828.1"/>
</dbReference>
<evidence type="ECO:0000256" key="1">
    <source>
        <dbReference type="ARBA" id="ARBA00001966"/>
    </source>
</evidence>
<dbReference type="InterPro" id="IPR024007">
    <property type="entry name" value="FeFe-hyd_mat_HydG"/>
</dbReference>
<dbReference type="GO" id="GO:0009228">
    <property type="term" value="P:thiamine biosynthetic process"/>
    <property type="evidence" value="ECO:0007669"/>
    <property type="project" value="InterPro"/>
</dbReference>
<dbReference type="SUPFAM" id="SSF102114">
    <property type="entry name" value="Radical SAM enzymes"/>
    <property type="match status" value="1"/>
</dbReference>
<evidence type="ECO:0000256" key="5">
    <source>
        <dbReference type="ARBA" id="ARBA00023004"/>
    </source>
</evidence>
<dbReference type="InterPro" id="IPR058240">
    <property type="entry name" value="rSAM_sf"/>
</dbReference>
<dbReference type="SFLD" id="SFLDG01081">
    <property type="entry name" value="cleavage_of_the_Ca-Cb_bond_in"/>
    <property type="match status" value="1"/>
</dbReference>
<evidence type="ECO:0000256" key="7">
    <source>
        <dbReference type="ARBA" id="ARBA00034078"/>
    </source>
</evidence>
<comment type="cofactor">
    <cofactor evidence="1">
        <name>[4Fe-4S] cluster</name>
        <dbReference type="ChEBI" id="CHEBI:49883"/>
    </cofactor>
</comment>
<evidence type="ECO:0000313" key="10">
    <source>
        <dbReference type="Proteomes" id="UP000223596"/>
    </source>
</evidence>
<dbReference type="SFLD" id="SFLDF00301">
    <property type="entry name" value="2-iminoacetate_synthase_(ThiH)"/>
    <property type="match status" value="1"/>
</dbReference>
<dbReference type="InterPro" id="IPR034428">
    <property type="entry name" value="ThiH/NoCL/HydG-like"/>
</dbReference>
<gene>
    <name evidence="9" type="ORF">M972_111638</name>
</gene>
<name>A0AB36TGA7_ACETH</name>
<dbReference type="GO" id="GO:0051539">
    <property type="term" value="F:4 iron, 4 sulfur cluster binding"/>
    <property type="evidence" value="ECO:0007669"/>
    <property type="project" value="UniProtKB-KW"/>
</dbReference>
<reference evidence="9 10" key="1">
    <citation type="submission" date="2017-09" db="EMBL/GenBank/DDBJ databases">
        <title>Evaluation of Pacific Biosciences Sequencing Technology to Finishing C. thermocellum Genome Sequences.</title>
        <authorList>
            <person name="Brown S."/>
        </authorList>
    </citation>
    <scope>NUCLEOTIDE SEQUENCE [LARGE SCALE GENOMIC DNA]</scope>
    <source>
        <strain evidence="9 10">AD2</strain>
    </source>
</reference>
<dbReference type="SFLD" id="SFLDF00319">
    <property type="entry name" value="Fe_hydrogenase_maturase_(HydG"/>
    <property type="match status" value="1"/>
</dbReference>
<keyword evidence="4" id="KW-0479">Metal-binding</keyword>
<dbReference type="SFLD" id="SFLDG01060">
    <property type="entry name" value="BATS_domain_containing"/>
    <property type="match status" value="1"/>
</dbReference>
<evidence type="ECO:0000256" key="2">
    <source>
        <dbReference type="ARBA" id="ARBA00022485"/>
    </source>
</evidence>
<sequence length="458" mass="52815">MVEKVDFIKEDLIFSLLEKGKITDRNEIREILAKARECKGISLGEVAKLLYLEDEELLEELYDVAKYIKNKIYGKRVVLFAPLYTSNECTNNCLYCGFRHDNKELHRKTLSLEEIVEEAKAIERQGHKRLLLICGEDPRKTNVKHFTDAMEAIYKSTDIRRINVEAAPMTVEDYRELKKAGIGTYVIFQETYHRETYRIMHPVGKKANYDWRITAIDRAFEGGIDDVGVGALFGLYDYRFEVLGLLMHCMHFEEKYGVGPHTISVPRLRPALGAPLKEIPYKVTDKDFKKIVAIFRIAVPYTGIILSTRERAEFRDELLSVGVSQISAGSKTNPGGYQEDDDHADQFEISDNRSLPKVMETICQQGYIPSFCTACYRRCRTGEHFMEYAKAGDIHEFCQPNAILTFKENLMDYADEPLRKMGEEVILKALEEIEDEKMKTLTIAKLEEIEKGKRDIYF</sequence>
<accession>A0AB36TGA7</accession>
<keyword evidence="6" id="KW-0411">Iron-sulfur</keyword>
<dbReference type="InterPro" id="IPR007197">
    <property type="entry name" value="rSAM"/>
</dbReference>
<dbReference type="InterPro" id="IPR010722">
    <property type="entry name" value="BATS_dom"/>
</dbReference>
<keyword evidence="3" id="KW-0949">S-adenosyl-L-methionine</keyword>
<dbReference type="SMART" id="SM00876">
    <property type="entry name" value="BATS"/>
    <property type="match status" value="1"/>
</dbReference>
<dbReference type="Proteomes" id="UP000223596">
    <property type="component" value="Unassembled WGS sequence"/>
</dbReference>